<evidence type="ECO:0000313" key="2">
    <source>
        <dbReference type="EMBL" id="CAH0384789.1"/>
    </source>
</evidence>
<protein>
    <submittedName>
        <fullName evidence="2">Uncharacterized protein</fullName>
    </submittedName>
</protein>
<dbReference type="EMBL" id="OU963863">
    <property type="protein sequence ID" value="CAH0384789.1"/>
    <property type="molecule type" value="Genomic_DNA"/>
</dbReference>
<gene>
    <name evidence="2" type="ORF">BEMITA_LOCUS4082</name>
</gene>
<name>A0A9P0A373_BEMTA</name>
<dbReference type="AlphaFoldDB" id="A0A9P0A373"/>
<reference evidence="2" key="1">
    <citation type="submission" date="2021-12" db="EMBL/GenBank/DDBJ databases">
        <authorList>
            <person name="King R."/>
        </authorList>
    </citation>
    <scope>NUCLEOTIDE SEQUENCE</scope>
</reference>
<feature type="region of interest" description="Disordered" evidence="1">
    <location>
        <begin position="98"/>
        <end position="118"/>
    </location>
</feature>
<accession>A0A9P0A373</accession>
<dbReference type="Proteomes" id="UP001152759">
    <property type="component" value="Chromosome 2"/>
</dbReference>
<keyword evidence="3" id="KW-1185">Reference proteome</keyword>
<evidence type="ECO:0000313" key="3">
    <source>
        <dbReference type="Proteomes" id="UP001152759"/>
    </source>
</evidence>
<evidence type="ECO:0000256" key="1">
    <source>
        <dbReference type="SAM" id="MobiDB-lite"/>
    </source>
</evidence>
<organism evidence="2 3">
    <name type="scientific">Bemisia tabaci</name>
    <name type="common">Sweetpotato whitefly</name>
    <name type="synonym">Aleurodes tabaci</name>
    <dbReference type="NCBI Taxonomy" id="7038"/>
    <lineage>
        <taxon>Eukaryota</taxon>
        <taxon>Metazoa</taxon>
        <taxon>Ecdysozoa</taxon>
        <taxon>Arthropoda</taxon>
        <taxon>Hexapoda</taxon>
        <taxon>Insecta</taxon>
        <taxon>Pterygota</taxon>
        <taxon>Neoptera</taxon>
        <taxon>Paraneoptera</taxon>
        <taxon>Hemiptera</taxon>
        <taxon>Sternorrhyncha</taxon>
        <taxon>Aleyrodoidea</taxon>
        <taxon>Aleyrodidae</taxon>
        <taxon>Aleyrodinae</taxon>
        <taxon>Bemisia</taxon>
    </lineage>
</organism>
<proteinExistence type="predicted"/>
<sequence length="118" mass="13644">MAVLAYNNSISSVTKMTPFEIINCHIKNDPLNCNDEMLSPQDYVSKHSALSKFVFDTVHNRIINKKEKVLEKRNLTREDPPELKQPVYRKLVKRIANQKTSPDSKFQKLTSLTRTEVP</sequence>